<reference evidence="2 3" key="1">
    <citation type="submission" date="2024-01" db="EMBL/GenBank/DDBJ databases">
        <title>Genome insights into Plantactinospora veratri sp. nov.</title>
        <authorList>
            <person name="Wang L."/>
        </authorList>
    </citation>
    <scope>NUCLEOTIDE SEQUENCE [LARGE SCALE GENOMIC DNA]</scope>
    <source>
        <strain evidence="2 3">NEAU-FHS4</strain>
    </source>
</reference>
<gene>
    <name evidence="1" type="ORF">V1634_14630</name>
    <name evidence="2" type="ORF">V1634_27065</name>
</gene>
<organism evidence="2 3">
    <name type="scientific">Plantactinospora veratri</name>
    <dbReference type="NCBI Taxonomy" id="1436122"/>
    <lineage>
        <taxon>Bacteria</taxon>
        <taxon>Bacillati</taxon>
        <taxon>Actinomycetota</taxon>
        <taxon>Actinomycetes</taxon>
        <taxon>Micromonosporales</taxon>
        <taxon>Micromonosporaceae</taxon>
        <taxon>Plantactinospora</taxon>
    </lineage>
</organism>
<keyword evidence="3" id="KW-1185">Reference proteome</keyword>
<dbReference type="RefSeq" id="WP_331208332.1">
    <property type="nucleotide sequence ID" value="NZ_JAZGQL010000008.1"/>
</dbReference>
<proteinExistence type="predicted"/>
<evidence type="ECO:0000313" key="3">
    <source>
        <dbReference type="Proteomes" id="UP001339911"/>
    </source>
</evidence>
<evidence type="ECO:0000313" key="2">
    <source>
        <dbReference type="EMBL" id="MEE6310505.1"/>
    </source>
</evidence>
<protein>
    <submittedName>
        <fullName evidence="2">Uncharacterized protein</fullName>
    </submittedName>
</protein>
<comment type="caution">
    <text evidence="2">The sequence shown here is derived from an EMBL/GenBank/DDBJ whole genome shotgun (WGS) entry which is preliminary data.</text>
</comment>
<accession>A0ABU7SKN8</accession>
<dbReference type="EMBL" id="JAZGQL010000008">
    <property type="protein sequence ID" value="MEE6308062.1"/>
    <property type="molecule type" value="Genomic_DNA"/>
</dbReference>
<dbReference type="EMBL" id="JAZGQL010000027">
    <property type="protein sequence ID" value="MEE6310505.1"/>
    <property type="molecule type" value="Genomic_DNA"/>
</dbReference>
<dbReference type="Proteomes" id="UP001339911">
    <property type="component" value="Unassembled WGS sequence"/>
</dbReference>
<evidence type="ECO:0000313" key="1">
    <source>
        <dbReference type="EMBL" id="MEE6308062.1"/>
    </source>
</evidence>
<sequence length="86" mass="9224">MTIDEVKGTLRAGIEAIERGRSTFEQAASDAAEAIARAHQLLHDSRDGDVQKVRKNLTEAEGEVRPTVGRFLAAEGNATSYLADLG</sequence>
<name>A0ABU7SKN8_9ACTN</name>